<dbReference type="Gramene" id="PNT69240">
    <property type="protein sequence ID" value="PNT69240"/>
    <property type="gene ID" value="BRADI_3g51785v3"/>
</dbReference>
<dbReference type="EnsemblPlants" id="PNT69240">
    <property type="protein sequence ID" value="PNT69240"/>
    <property type="gene ID" value="BRADI_3g51785v3"/>
</dbReference>
<proteinExistence type="predicted"/>
<sequence length="48" mass="5634">MRYGESRRELFKIGKLMGHSPLYHEFTTSDGRTMNLGRIPMTRKQASF</sequence>
<organism evidence="1">
    <name type="scientific">Brachypodium distachyon</name>
    <name type="common">Purple false brome</name>
    <name type="synonym">Trachynia distachya</name>
    <dbReference type="NCBI Taxonomy" id="15368"/>
    <lineage>
        <taxon>Eukaryota</taxon>
        <taxon>Viridiplantae</taxon>
        <taxon>Streptophyta</taxon>
        <taxon>Embryophyta</taxon>
        <taxon>Tracheophyta</taxon>
        <taxon>Spermatophyta</taxon>
        <taxon>Magnoliopsida</taxon>
        <taxon>Liliopsida</taxon>
        <taxon>Poales</taxon>
        <taxon>Poaceae</taxon>
        <taxon>BOP clade</taxon>
        <taxon>Pooideae</taxon>
        <taxon>Stipodae</taxon>
        <taxon>Brachypodieae</taxon>
        <taxon>Brachypodium</taxon>
    </lineage>
</organism>
<evidence type="ECO:0000313" key="3">
    <source>
        <dbReference type="Proteomes" id="UP000008810"/>
    </source>
</evidence>
<dbReference type="InParanoid" id="A0A2K2D4N0"/>
<reference evidence="1 2" key="1">
    <citation type="journal article" date="2010" name="Nature">
        <title>Genome sequencing and analysis of the model grass Brachypodium distachyon.</title>
        <authorList>
            <consortium name="International Brachypodium Initiative"/>
        </authorList>
    </citation>
    <scope>NUCLEOTIDE SEQUENCE [LARGE SCALE GENOMIC DNA]</scope>
    <source>
        <strain evidence="1 2">Bd21</strain>
    </source>
</reference>
<name>A0A2K2D4N0_BRADI</name>
<reference evidence="2" key="3">
    <citation type="submission" date="2018-08" db="UniProtKB">
        <authorList>
            <consortium name="EnsemblPlants"/>
        </authorList>
    </citation>
    <scope>IDENTIFICATION</scope>
    <source>
        <strain evidence="2">cv. Bd21</strain>
    </source>
</reference>
<accession>A0A2K2D4N0</accession>
<dbReference type="EMBL" id="CM000882">
    <property type="protein sequence ID" value="PNT69240.1"/>
    <property type="molecule type" value="Genomic_DNA"/>
</dbReference>
<dbReference type="AlphaFoldDB" id="A0A2K2D4N0"/>
<gene>
    <name evidence="1" type="ORF">BRADI_3g51785v3</name>
</gene>
<keyword evidence="3" id="KW-1185">Reference proteome</keyword>
<reference evidence="1" key="2">
    <citation type="submission" date="2017-06" db="EMBL/GenBank/DDBJ databases">
        <title>WGS assembly of Brachypodium distachyon.</title>
        <authorList>
            <consortium name="The International Brachypodium Initiative"/>
            <person name="Lucas S."/>
            <person name="Harmon-Smith M."/>
            <person name="Lail K."/>
            <person name="Tice H."/>
            <person name="Grimwood J."/>
            <person name="Bruce D."/>
            <person name="Barry K."/>
            <person name="Shu S."/>
            <person name="Lindquist E."/>
            <person name="Wang M."/>
            <person name="Pitluck S."/>
            <person name="Vogel J.P."/>
            <person name="Garvin D.F."/>
            <person name="Mockler T.C."/>
            <person name="Schmutz J."/>
            <person name="Rokhsar D."/>
            <person name="Bevan M.W."/>
        </authorList>
    </citation>
    <scope>NUCLEOTIDE SEQUENCE</scope>
    <source>
        <strain evidence="1">Bd21</strain>
    </source>
</reference>
<dbReference type="Proteomes" id="UP000008810">
    <property type="component" value="Chromosome 3"/>
</dbReference>
<protein>
    <submittedName>
        <fullName evidence="1 2">Uncharacterized protein</fullName>
    </submittedName>
</protein>
<evidence type="ECO:0000313" key="1">
    <source>
        <dbReference type="EMBL" id="PNT69240.1"/>
    </source>
</evidence>
<evidence type="ECO:0000313" key="2">
    <source>
        <dbReference type="EnsemblPlants" id="PNT69240"/>
    </source>
</evidence>